<protein>
    <submittedName>
        <fullName evidence="7">Miniconductance mechanosensitive channel</fullName>
    </submittedName>
</protein>
<feature type="transmembrane region" description="Helical" evidence="5">
    <location>
        <begin position="101"/>
        <end position="128"/>
    </location>
</feature>
<dbReference type="Pfam" id="PF00924">
    <property type="entry name" value="MS_channel_2nd"/>
    <property type="match status" value="1"/>
</dbReference>
<feature type="domain" description="Mechanosensitive ion channel MscS" evidence="6">
    <location>
        <begin position="191"/>
        <end position="259"/>
    </location>
</feature>
<evidence type="ECO:0000313" key="8">
    <source>
        <dbReference type="Proteomes" id="UP001253595"/>
    </source>
</evidence>
<dbReference type="InterPro" id="IPR010920">
    <property type="entry name" value="LSM_dom_sf"/>
</dbReference>
<dbReference type="Proteomes" id="UP001253595">
    <property type="component" value="Unassembled WGS sequence"/>
</dbReference>
<accession>A0ABU1V199</accession>
<evidence type="ECO:0000313" key="7">
    <source>
        <dbReference type="EMBL" id="MDR7091226.1"/>
    </source>
</evidence>
<comment type="subcellular location">
    <subcellularLocation>
        <location evidence="1">Membrane</location>
    </subcellularLocation>
</comment>
<comment type="caution">
    <text evidence="7">The sequence shown here is derived from an EMBL/GenBank/DDBJ whole genome shotgun (WGS) entry which is preliminary data.</text>
</comment>
<keyword evidence="8" id="KW-1185">Reference proteome</keyword>
<feature type="transmembrane region" description="Helical" evidence="5">
    <location>
        <begin position="25"/>
        <end position="54"/>
    </location>
</feature>
<dbReference type="SUPFAM" id="SSF50182">
    <property type="entry name" value="Sm-like ribonucleoproteins"/>
    <property type="match status" value="1"/>
</dbReference>
<evidence type="ECO:0000256" key="2">
    <source>
        <dbReference type="ARBA" id="ARBA00022692"/>
    </source>
</evidence>
<dbReference type="EMBL" id="JAVDVX010000006">
    <property type="protein sequence ID" value="MDR7091226.1"/>
    <property type="molecule type" value="Genomic_DNA"/>
</dbReference>
<dbReference type="InterPro" id="IPR023408">
    <property type="entry name" value="MscS_beta-dom_sf"/>
</dbReference>
<dbReference type="PANTHER" id="PTHR30414">
    <property type="entry name" value="MINICONDUCTANCE MECHANOSENSITIVE CHANNEL YBDG"/>
    <property type="match status" value="1"/>
</dbReference>
<feature type="transmembrane region" description="Helical" evidence="5">
    <location>
        <begin position="149"/>
        <end position="167"/>
    </location>
</feature>
<evidence type="ECO:0000256" key="3">
    <source>
        <dbReference type="ARBA" id="ARBA00022989"/>
    </source>
</evidence>
<proteinExistence type="predicted"/>
<organism evidence="7 8">
    <name type="scientific">Cellvibrio fibrivorans</name>
    <dbReference type="NCBI Taxonomy" id="126350"/>
    <lineage>
        <taxon>Bacteria</taxon>
        <taxon>Pseudomonadati</taxon>
        <taxon>Pseudomonadota</taxon>
        <taxon>Gammaproteobacteria</taxon>
        <taxon>Cellvibrionales</taxon>
        <taxon>Cellvibrionaceae</taxon>
        <taxon>Cellvibrio</taxon>
    </lineage>
</organism>
<name>A0ABU1V199_9GAMM</name>
<keyword evidence="2 5" id="KW-0812">Transmembrane</keyword>
<keyword evidence="3 5" id="KW-1133">Transmembrane helix</keyword>
<dbReference type="RefSeq" id="WP_310074306.1">
    <property type="nucleotide sequence ID" value="NZ_JAVDVX010000006.1"/>
</dbReference>
<evidence type="ECO:0000256" key="5">
    <source>
        <dbReference type="SAM" id="Phobius"/>
    </source>
</evidence>
<dbReference type="PANTHER" id="PTHR30414:SF0">
    <property type="entry name" value="MINICONDUCTANCE MECHANOSENSITIVE CHANNEL YBDG"/>
    <property type="match status" value="1"/>
</dbReference>
<evidence type="ECO:0000259" key="6">
    <source>
        <dbReference type="Pfam" id="PF00924"/>
    </source>
</evidence>
<reference evidence="7 8" key="1">
    <citation type="submission" date="2023-07" db="EMBL/GenBank/DDBJ databases">
        <title>Sorghum-associated microbial communities from plants grown in Nebraska, USA.</title>
        <authorList>
            <person name="Schachtman D."/>
        </authorList>
    </citation>
    <scope>NUCLEOTIDE SEQUENCE [LARGE SCALE GENOMIC DNA]</scope>
    <source>
        <strain evidence="7 8">BE190</strain>
    </source>
</reference>
<feature type="transmembrane region" description="Helical" evidence="5">
    <location>
        <begin position="173"/>
        <end position="189"/>
    </location>
</feature>
<keyword evidence="4 5" id="KW-0472">Membrane</keyword>
<sequence length="422" mass="47885">MQLGETLKAHIVQWLKTNNWEYSEWAYALIVAGIFLVTALVLHFLLHSVILRWFKRSAHKSQIPWSLALYQHKLLSRIALVFQGFVFLVQARIWLPKDSDIFSLVSTVAHLWILFYLLLSLFSLLNFLEDIFRPASQKRNLPIRGIFQSVKLIAALIAIIFSLSLLIGKSPVLLFSGLGAMTAVLLLVFKDTILGFVAGIQLSANEMLAVGDWLEMPKFGADGEVIDISLTTVKVRNWDNTITTIPAYALISDSFKNWRGMTESGGRRIKRAIHIDATSVTFLQPEDIKRLRRAALLSDYIERKLTEIEIENNQTKIDLSSPVNGRRLTNLGTFRAYLRMYLKQHKSIHPNMSQIVRQLAPDANGIPLEIYAFSNDTGWANYEAIQADIFDHIFAIVPEFGLRVYQAPSGYDMQNMGARTDT</sequence>
<dbReference type="Gene3D" id="2.30.30.60">
    <property type="match status" value="1"/>
</dbReference>
<dbReference type="InterPro" id="IPR006685">
    <property type="entry name" value="MscS_channel_2nd"/>
</dbReference>
<evidence type="ECO:0000256" key="4">
    <source>
        <dbReference type="ARBA" id="ARBA00023136"/>
    </source>
</evidence>
<evidence type="ECO:0000256" key="1">
    <source>
        <dbReference type="ARBA" id="ARBA00004370"/>
    </source>
</evidence>
<dbReference type="InterPro" id="IPR030192">
    <property type="entry name" value="YbdG"/>
</dbReference>
<feature type="transmembrane region" description="Helical" evidence="5">
    <location>
        <begin position="74"/>
        <end position="95"/>
    </location>
</feature>
<gene>
    <name evidence="7" type="ORF">J2X05_003261</name>
</gene>